<dbReference type="Pfam" id="PF00141">
    <property type="entry name" value="peroxidase"/>
    <property type="match status" value="1"/>
</dbReference>
<feature type="domain" description="Plant heme peroxidase family profile" evidence="12">
    <location>
        <begin position="72"/>
        <end position="171"/>
    </location>
</feature>
<dbReference type="AlphaFoldDB" id="A0AAN9S7B6"/>
<evidence type="ECO:0000256" key="8">
    <source>
        <dbReference type="ARBA" id="ARBA00023002"/>
    </source>
</evidence>
<keyword evidence="9" id="KW-0408">Iron</keyword>
<dbReference type="EC" id="1.11.1.7" evidence="4"/>
<dbReference type="GO" id="GO:0006979">
    <property type="term" value="P:response to oxidative stress"/>
    <property type="evidence" value="ECO:0007669"/>
    <property type="project" value="InterPro"/>
</dbReference>
<evidence type="ECO:0000256" key="5">
    <source>
        <dbReference type="ARBA" id="ARBA00022559"/>
    </source>
</evidence>
<comment type="cofactor">
    <cofactor evidence="2">
        <name>Ca(2+)</name>
        <dbReference type="ChEBI" id="CHEBI:29108"/>
    </cofactor>
</comment>
<gene>
    <name evidence="13" type="ORF">VNO78_25546</name>
</gene>
<dbReference type="PROSITE" id="PS50873">
    <property type="entry name" value="PEROXIDASE_4"/>
    <property type="match status" value="1"/>
</dbReference>
<evidence type="ECO:0000256" key="1">
    <source>
        <dbReference type="ARBA" id="ARBA00000189"/>
    </source>
</evidence>
<evidence type="ECO:0000313" key="14">
    <source>
        <dbReference type="Proteomes" id="UP001386955"/>
    </source>
</evidence>
<evidence type="ECO:0000256" key="9">
    <source>
        <dbReference type="ARBA" id="ARBA00023004"/>
    </source>
</evidence>
<evidence type="ECO:0000256" key="6">
    <source>
        <dbReference type="ARBA" id="ARBA00022617"/>
    </source>
</evidence>
<comment type="cofactor">
    <cofactor evidence="3">
        <name>heme b</name>
        <dbReference type="ChEBI" id="CHEBI:60344"/>
    </cofactor>
</comment>
<dbReference type="Gene3D" id="1.10.520.10">
    <property type="match status" value="1"/>
</dbReference>
<dbReference type="SUPFAM" id="SSF48113">
    <property type="entry name" value="Heme-dependent peroxidases"/>
    <property type="match status" value="1"/>
</dbReference>
<keyword evidence="14" id="KW-1185">Reference proteome</keyword>
<evidence type="ECO:0000256" key="10">
    <source>
        <dbReference type="PIRSR" id="PIRSR600823-2"/>
    </source>
</evidence>
<dbReference type="GO" id="GO:0046872">
    <property type="term" value="F:metal ion binding"/>
    <property type="evidence" value="ECO:0007669"/>
    <property type="project" value="UniProtKB-KW"/>
</dbReference>
<dbReference type="InterPro" id="IPR010255">
    <property type="entry name" value="Haem_peroxidase_sf"/>
</dbReference>
<comment type="catalytic activity">
    <reaction evidence="1">
        <text>2 a phenolic donor + H2O2 = 2 a phenolic radical donor + 2 H2O</text>
        <dbReference type="Rhea" id="RHEA:56136"/>
        <dbReference type="ChEBI" id="CHEBI:15377"/>
        <dbReference type="ChEBI" id="CHEBI:16240"/>
        <dbReference type="ChEBI" id="CHEBI:139520"/>
        <dbReference type="ChEBI" id="CHEBI:139521"/>
        <dbReference type="EC" id="1.11.1.7"/>
    </reaction>
</comment>
<dbReference type="Gene3D" id="1.10.420.10">
    <property type="entry name" value="Peroxidase, domain 2"/>
    <property type="match status" value="1"/>
</dbReference>
<dbReference type="PRINTS" id="PR00461">
    <property type="entry name" value="PLPEROXIDASE"/>
</dbReference>
<dbReference type="InterPro" id="IPR000823">
    <property type="entry name" value="Peroxidase_pln"/>
</dbReference>
<dbReference type="GO" id="GO:0140825">
    <property type="term" value="F:lactoperoxidase activity"/>
    <property type="evidence" value="ECO:0007669"/>
    <property type="project" value="UniProtKB-EC"/>
</dbReference>
<dbReference type="EMBL" id="JAYMYS010000006">
    <property type="protein sequence ID" value="KAK7390247.1"/>
    <property type="molecule type" value="Genomic_DNA"/>
</dbReference>
<dbReference type="Proteomes" id="UP001386955">
    <property type="component" value="Unassembled WGS sequence"/>
</dbReference>
<evidence type="ECO:0000256" key="11">
    <source>
        <dbReference type="RuleBase" id="RU004241"/>
    </source>
</evidence>
<sequence length="214" mass="23397">MGDFEEIVDFDSYPFSMVSHFDKTLFLNLFNSSALSTKVARTLSSSLGGKGKNFKHSSFVTKLIKPLFSGIPDADSRNGTGVVERIKSRMEKLCPGVVSCADILAVAARESVVALDAPSWSVRLGRRDSTTANLSAITTDLPSAYMDLHELLITFGKKKFTAREMVALTGGDDNIAPLDPTTPNHFDSAYYQNLRKRVLCTLINSSIMVLPQIP</sequence>
<feature type="binding site" evidence="10">
    <location>
        <position position="142"/>
    </location>
    <ligand>
        <name>substrate</name>
    </ligand>
</feature>
<accession>A0AAN9S7B6</accession>
<keyword evidence="7" id="KW-0479">Metal-binding</keyword>
<reference evidence="13 14" key="1">
    <citation type="submission" date="2024-01" db="EMBL/GenBank/DDBJ databases">
        <title>The genomes of 5 underutilized Papilionoideae crops provide insights into root nodulation and disease resistanc.</title>
        <authorList>
            <person name="Jiang F."/>
        </authorList>
    </citation>
    <scope>NUCLEOTIDE SEQUENCE [LARGE SCALE GENOMIC DNA]</scope>
    <source>
        <strain evidence="13">DUOXIRENSHENG_FW03</strain>
        <tissue evidence="13">Leaves</tissue>
    </source>
</reference>
<dbReference type="InterPro" id="IPR002016">
    <property type="entry name" value="Haem_peroxidase"/>
</dbReference>
<dbReference type="PANTHER" id="PTHR31388">
    <property type="entry name" value="PEROXIDASE 72-RELATED"/>
    <property type="match status" value="1"/>
</dbReference>
<evidence type="ECO:0000256" key="4">
    <source>
        <dbReference type="ARBA" id="ARBA00012313"/>
    </source>
</evidence>
<comment type="similarity">
    <text evidence="11">Belongs to the peroxidase family.</text>
</comment>
<dbReference type="GO" id="GO:0020037">
    <property type="term" value="F:heme binding"/>
    <property type="evidence" value="ECO:0007669"/>
    <property type="project" value="InterPro"/>
</dbReference>
<evidence type="ECO:0000256" key="7">
    <source>
        <dbReference type="ARBA" id="ARBA00022723"/>
    </source>
</evidence>
<name>A0AAN9S7B6_PSOTE</name>
<proteinExistence type="inferred from homology"/>
<evidence type="ECO:0000259" key="12">
    <source>
        <dbReference type="PROSITE" id="PS50873"/>
    </source>
</evidence>
<evidence type="ECO:0000256" key="2">
    <source>
        <dbReference type="ARBA" id="ARBA00001913"/>
    </source>
</evidence>
<protein>
    <recommendedName>
        <fullName evidence="4">peroxidase</fullName>
        <ecNumber evidence="4">1.11.1.7</ecNumber>
    </recommendedName>
</protein>
<keyword evidence="5" id="KW-0575">Peroxidase</keyword>
<comment type="caution">
    <text evidence="13">The sequence shown here is derived from an EMBL/GenBank/DDBJ whole genome shotgun (WGS) entry which is preliminary data.</text>
</comment>
<evidence type="ECO:0000256" key="3">
    <source>
        <dbReference type="ARBA" id="ARBA00001970"/>
    </source>
</evidence>
<organism evidence="13 14">
    <name type="scientific">Psophocarpus tetragonolobus</name>
    <name type="common">Winged bean</name>
    <name type="synonym">Dolichos tetragonolobus</name>
    <dbReference type="NCBI Taxonomy" id="3891"/>
    <lineage>
        <taxon>Eukaryota</taxon>
        <taxon>Viridiplantae</taxon>
        <taxon>Streptophyta</taxon>
        <taxon>Embryophyta</taxon>
        <taxon>Tracheophyta</taxon>
        <taxon>Spermatophyta</taxon>
        <taxon>Magnoliopsida</taxon>
        <taxon>eudicotyledons</taxon>
        <taxon>Gunneridae</taxon>
        <taxon>Pentapetalae</taxon>
        <taxon>rosids</taxon>
        <taxon>fabids</taxon>
        <taxon>Fabales</taxon>
        <taxon>Fabaceae</taxon>
        <taxon>Papilionoideae</taxon>
        <taxon>50 kb inversion clade</taxon>
        <taxon>NPAAA clade</taxon>
        <taxon>indigoferoid/millettioid clade</taxon>
        <taxon>Phaseoleae</taxon>
        <taxon>Psophocarpus</taxon>
    </lineage>
</organism>
<keyword evidence="8" id="KW-0560">Oxidoreductase</keyword>
<dbReference type="PANTHER" id="PTHR31388:SF132">
    <property type="entry name" value="PEROXIDASE"/>
    <property type="match status" value="1"/>
</dbReference>
<evidence type="ECO:0000313" key="13">
    <source>
        <dbReference type="EMBL" id="KAK7390247.1"/>
    </source>
</evidence>
<dbReference type="PRINTS" id="PR00458">
    <property type="entry name" value="PEROXIDASE"/>
</dbReference>
<keyword evidence="6" id="KW-0349">Heme</keyword>